<keyword evidence="7" id="KW-0969">Cilium</keyword>
<dbReference type="AlphaFoldDB" id="A0A4U1BAE3"/>
<comment type="similarity">
    <text evidence="1 5">Belongs to the FlgD family.</text>
</comment>
<proteinExistence type="inferred from homology"/>
<dbReference type="Gene3D" id="2.30.30.910">
    <property type="match status" value="1"/>
</dbReference>
<name>A0A4U1BAE3_9GAMM</name>
<dbReference type="InterPro" id="IPR025965">
    <property type="entry name" value="FlgD/Vpr_Ig-like"/>
</dbReference>
<reference evidence="7 8" key="1">
    <citation type="submission" date="2019-04" db="EMBL/GenBank/DDBJ databases">
        <authorList>
            <person name="Hwang J.C."/>
        </authorList>
    </citation>
    <scope>NUCLEOTIDE SEQUENCE [LARGE SCALE GENOMIC DNA]</scope>
    <source>
        <strain evidence="7 8">IMCC35001</strain>
    </source>
</reference>
<evidence type="ECO:0000313" key="8">
    <source>
        <dbReference type="Proteomes" id="UP000305674"/>
    </source>
</evidence>
<accession>A0A4U1BAE3</accession>
<dbReference type="Gene3D" id="2.60.40.4070">
    <property type="match status" value="1"/>
</dbReference>
<evidence type="ECO:0000256" key="4">
    <source>
        <dbReference type="ARBA" id="ARBA00024746"/>
    </source>
</evidence>
<keyword evidence="8" id="KW-1185">Reference proteome</keyword>
<organism evidence="7 8">
    <name type="scientific">Ferrimonas sediminicola</name>
    <dbReference type="NCBI Taxonomy" id="2569538"/>
    <lineage>
        <taxon>Bacteria</taxon>
        <taxon>Pseudomonadati</taxon>
        <taxon>Pseudomonadota</taxon>
        <taxon>Gammaproteobacteria</taxon>
        <taxon>Alteromonadales</taxon>
        <taxon>Ferrimonadaceae</taxon>
        <taxon>Ferrimonas</taxon>
    </lineage>
</organism>
<evidence type="ECO:0000313" key="7">
    <source>
        <dbReference type="EMBL" id="TKB47793.1"/>
    </source>
</evidence>
<evidence type="ECO:0000256" key="3">
    <source>
        <dbReference type="ARBA" id="ARBA00022795"/>
    </source>
</evidence>
<evidence type="ECO:0000256" key="1">
    <source>
        <dbReference type="ARBA" id="ARBA00010577"/>
    </source>
</evidence>
<dbReference type="Proteomes" id="UP000305674">
    <property type="component" value="Unassembled WGS sequence"/>
</dbReference>
<protein>
    <recommendedName>
        <fullName evidence="2 5">Basal-body rod modification protein FlgD</fullName>
    </recommendedName>
</protein>
<keyword evidence="7" id="KW-0966">Cell projection</keyword>
<dbReference type="RefSeq" id="WP_136854128.1">
    <property type="nucleotide sequence ID" value="NZ_SWCI01000012.1"/>
</dbReference>
<feature type="domain" description="FlgD/Vpr Ig-like" evidence="6">
    <location>
        <begin position="104"/>
        <end position="173"/>
    </location>
</feature>
<comment type="caution">
    <text evidence="7">The sequence shown here is derived from an EMBL/GenBank/DDBJ whole genome shotgun (WGS) entry which is preliminary data.</text>
</comment>
<evidence type="ECO:0000259" key="6">
    <source>
        <dbReference type="Pfam" id="PF13860"/>
    </source>
</evidence>
<keyword evidence="7" id="KW-0282">Flagellum</keyword>
<dbReference type="OrthoDB" id="9785233at2"/>
<keyword evidence="3 5" id="KW-1005">Bacterial flagellum biogenesis</keyword>
<dbReference type="InterPro" id="IPR005648">
    <property type="entry name" value="FlgD"/>
</dbReference>
<dbReference type="Pfam" id="PF13860">
    <property type="entry name" value="FlgD_ig"/>
    <property type="match status" value="1"/>
</dbReference>
<dbReference type="GO" id="GO:0044781">
    <property type="term" value="P:bacterial-type flagellum organization"/>
    <property type="evidence" value="ECO:0007669"/>
    <property type="project" value="UniProtKB-UniRule"/>
</dbReference>
<dbReference type="Pfam" id="PF03963">
    <property type="entry name" value="FlgD"/>
    <property type="match status" value="1"/>
</dbReference>
<sequence>MAVNAVNGAVQGAAGSGQIQPNSAAELKNEFMTLMLAQVENQDPTDPLDANEYVAQLAQFSQVESLEYIRENQAAQMTMMENAAIVQSASLLGKQAMVPADEFSLGQTPVHGKLYLENSAESVQVQLVNDKGEVAATLDLGSQGQGDVPFAVDPQTLGLPAGDYRLKVTATAGDAQLPVNTFVRAPIEKIHFASASGMMMAEMGNGLGTVSVLNISEVSASAGAEQQES</sequence>
<dbReference type="EMBL" id="SWCI01000012">
    <property type="protein sequence ID" value="TKB47793.1"/>
    <property type="molecule type" value="Genomic_DNA"/>
</dbReference>
<comment type="function">
    <text evidence="4 5">Required for flagellar hook formation. May act as a scaffolding protein.</text>
</comment>
<evidence type="ECO:0000256" key="2">
    <source>
        <dbReference type="ARBA" id="ARBA00016013"/>
    </source>
</evidence>
<gene>
    <name evidence="7" type="ORF">FCL40_15075</name>
</gene>
<evidence type="ECO:0000256" key="5">
    <source>
        <dbReference type="RuleBase" id="RU362076"/>
    </source>
</evidence>